<organism evidence="5 6">
    <name type="scientific">Desulfatibacillum alkenivorans DSM 16219</name>
    <dbReference type="NCBI Taxonomy" id="1121393"/>
    <lineage>
        <taxon>Bacteria</taxon>
        <taxon>Pseudomonadati</taxon>
        <taxon>Thermodesulfobacteriota</taxon>
        <taxon>Desulfobacteria</taxon>
        <taxon>Desulfobacterales</taxon>
        <taxon>Desulfatibacillaceae</taxon>
        <taxon>Desulfatibacillum</taxon>
    </lineage>
</organism>
<evidence type="ECO:0000313" key="6">
    <source>
        <dbReference type="Proteomes" id="UP000183994"/>
    </source>
</evidence>
<reference evidence="6" key="1">
    <citation type="submission" date="2016-11" db="EMBL/GenBank/DDBJ databases">
        <authorList>
            <person name="Varghese N."/>
            <person name="Submissions S."/>
        </authorList>
    </citation>
    <scope>NUCLEOTIDE SEQUENCE [LARGE SCALE GENOMIC DNA]</scope>
    <source>
        <strain evidence="6">DSM 16219</strain>
    </source>
</reference>
<dbReference type="EMBL" id="FQZU01000018">
    <property type="protein sequence ID" value="SHK11234.1"/>
    <property type="molecule type" value="Genomic_DNA"/>
</dbReference>
<gene>
    <name evidence="5" type="ORF">SAMN02745216_02898</name>
</gene>
<dbReference type="InterPro" id="IPR017896">
    <property type="entry name" value="4Fe4S_Fe-S-bd"/>
</dbReference>
<feature type="domain" description="4Fe-4S ferredoxin-type" evidence="4">
    <location>
        <begin position="317"/>
        <end position="345"/>
    </location>
</feature>
<name>A0A1M6PTA4_9BACT</name>
<accession>A0A1M6PTA4</accession>
<keyword evidence="1" id="KW-0479">Metal-binding</keyword>
<proteinExistence type="predicted"/>
<evidence type="ECO:0000256" key="1">
    <source>
        <dbReference type="ARBA" id="ARBA00022723"/>
    </source>
</evidence>
<feature type="domain" description="4Fe-4S ferredoxin-type" evidence="4">
    <location>
        <begin position="287"/>
        <end position="316"/>
    </location>
</feature>
<dbReference type="PROSITE" id="PS00198">
    <property type="entry name" value="4FE4S_FER_1"/>
    <property type="match status" value="1"/>
</dbReference>
<dbReference type="GO" id="GO:0046872">
    <property type="term" value="F:metal ion binding"/>
    <property type="evidence" value="ECO:0007669"/>
    <property type="project" value="UniProtKB-KW"/>
</dbReference>
<protein>
    <submittedName>
        <fullName evidence="5">4Fe-4S dicluster domain-containing protein</fullName>
    </submittedName>
</protein>
<dbReference type="Pfam" id="PF14697">
    <property type="entry name" value="Fer4_21"/>
    <property type="match status" value="1"/>
</dbReference>
<keyword evidence="2" id="KW-0408">Iron</keyword>
<dbReference type="PROSITE" id="PS51379">
    <property type="entry name" value="4FE4S_FER_2"/>
    <property type="match status" value="2"/>
</dbReference>
<dbReference type="OrthoDB" id="9810688at2"/>
<evidence type="ECO:0000313" key="5">
    <source>
        <dbReference type="EMBL" id="SHK11234.1"/>
    </source>
</evidence>
<dbReference type="SUPFAM" id="SSF54862">
    <property type="entry name" value="4Fe-4S ferredoxins"/>
    <property type="match status" value="1"/>
</dbReference>
<keyword evidence="6" id="KW-1185">Reference proteome</keyword>
<keyword evidence="3" id="KW-0411">Iron-sulfur</keyword>
<dbReference type="RefSeq" id="WP_073476887.1">
    <property type="nucleotide sequence ID" value="NZ_FQZU01000018.1"/>
</dbReference>
<dbReference type="Gene3D" id="3.30.70.20">
    <property type="match status" value="1"/>
</dbReference>
<sequence>MKEDVYTRLGERLNKNPTRMPLVPEVLEFLQSIFSEEEAQVGADFPLGSHPVEVLAEAMARDPGELQDMLESMADKGLVFSKDRDSGVREYSLPPFMPGLIELQLMRGREDYFEIRQAKMIKKMLDGVEEAVKGLFMMPEKARRVIKPALRTLTVEQELPLESGVQPYERVAEVIKAESSFAAAVCHCRQQAKLTGDPCKVKDAPSHTCLYFGSAADYVVDRGFASRATREECMEILEASEKAGLVHNVSNFDGDNIVLCNCCGCCCDFMIKMKKYRGVRMVYPSNFAARIDDDLCIGCGECLDRCQVAAISLDGDAAVIAGEYCIGCGNCATVCPRKPLAWFGVRKKRLRPGRISS</sequence>
<evidence type="ECO:0000256" key="2">
    <source>
        <dbReference type="ARBA" id="ARBA00023004"/>
    </source>
</evidence>
<evidence type="ECO:0000259" key="4">
    <source>
        <dbReference type="PROSITE" id="PS51379"/>
    </source>
</evidence>
<dbReference type="Proteomes" id="UP000183994">
    <property type="component" value="Unassembled WGS sequence"/>
</dbReference>
<evidence type="ECO:0000256" key="3">
    <source>
        <dbReference type="ARBA" id="ARBA00023014"/>
    </source>
</evidence>
<dbReference type="GO" id="GO:0051536">
    <property type="term" value="F:iron-sulfur cluster binding"/>
    <property type="evidence" value="ECO:0007669"/>
    <property type="project" value="UniProtKB-KW"/>
</dbReference>
<dbReference type="InterPro" id="IPR017900">
    <property type="entry name" value="4Fe4S_Fe_S_CS"/>
</dbReference>
<dbReference type="AlphaFoldDB" id="A0A1M6PTA4"/>
<dbReference type="STRING" id="1121393.SAMN02745216_02898"/>